<accession>A0A8K0L3S0</accession>
<feature type="compositionally biased region" description="Acidic residues" evidence="2">
    <location>
        <begin position="267"/>
        <end position="276"/>
    </location>
</feature>
<reference evidence="3" key="1">
    <citation type="submission" date="2021-07" db="EMBL/GenBank/DDBJ databases">
        <title>Elsinoe batatas strain:CRI-CJ2 Genome sequencing and assembly.</title>
        <authorList>
            <person name="Huang L."/>
        </authorList>
    </citation>
    <scope>NUCLEOTIDE SEQUENCE</scope>
    <source>
        <strain evidence="3">CRI-CJ2</strain>
    </source>
</reference>
<dbReference type="AlphaFoldDB" id="A0A8K0L3S0"/>
<feature type="compositionally biased region" description="Acidic residues" evidence="2">
    <location>
        <begin position="242"/>
        <end position="259"/>
    </location>
</feature>
<protein>
    <recommendedName>
        <fullName evidence="5">DNA repair protein XRCC4</fullName>
    </recommendedName>
</protein>
<feature type="compositionally biased region" description="Basic and acidic residues" evidence="2">
    <location>
        <begin position="287"/>
        <end position="315"/>
    </location>
</feature>
<evidence type="ECO:0000313" key="4">
    <source>
        <dbReference type="Proteomes" id="UP000809789"/>
    </source>
</evidence>
<sequence>MAISSVLRIRRTDAGGGDFVIARVEQSKSGRLDLLLHATDGEQVYLAEIKHAEVDSLQNKTGKTSLEDWHSVLFAKLLQTEDDLSSKAVQDVELVASITDNLTLTFRKNIGKITQRLGDVILKPNDDVELSILDWTAELAAKLATLQDRTSSLESQLREQQQEVAELKKQLDDAAQHQQSQQEELVQKFAALLNTKKLKIRDQQRQLLRAGIDPNDHKPSAQRPAANGGKRKAAADTNGQVEDGDGEEDAGEEDADMSDASERTESPEPEDKDDLDQIIKQRGAVPEQDRSSQRSDGKKQTDVDLTKIPPRRELPFAKSNGHSTNTEAVQKSEAPVGADDDETDDEL</sequence>
<feature type="compositionally biased region" description="Polar residues" evidence="2">
    <location>
        <begin position="320"/>
        <end position="329"/>
    </location>
</feature>
<feature type="compositionally biased region" description="Acidic residues" evidence="2">
    <location>
        <begin position="338"/>
        <end position="347"/>
    </location>
</feature>
<name>A0A8K0L3S0_9PEZI</name>
<evidence type="ECO:0000256" key="1">
    <source>
        <dbReference type="SAM" id="Coils"/>
    </source>
</evidence>
<dbReference type="PANTHER" id="PTHR42067">
    <property type="entry name" value="YALI0C15378P"/>
    <property type="match status" value="1"/>
</dbReference>
<gene>
    <name evidence="3" type="ORF">KVT40_004654</name>
</gene>
<dbReference type="OrthoDB" id="8064436at2759"/>
<evidence type="ECO:0000256" key="2">
    <source>
        <dbReference type="SAM" id="MobiDB-lite"/>
    </source>
</evidence>
<dbReference type="EMBL" id="JAESVG020000005">
    <property type="protein sequence ID" value="KAG8627171.1"/>
    <property type="molecule type" value="Genomic_DNA"/>
</dbReference>
<feature type="region of interest" description="Disordered" evidence="2">
    <location>
        <begin position="209"/>
        <end position="347"/>
    </location>
</feature>
<dbReference type="InterPro" id="IPR014751">
    <property type="entry name" value="XRCC4-like_C"/>
</dbReference>
<keyword evidence="1" id="KW-0175">Coiled coil</keyword>
<proteinExistence type="predicted"/>
<dbReference type="Gene3D" id="1.20.5.370">
    <property type="match status" value="1"/>
</dbReference>
<comment type="caution">
    <text evidence="3">The sequence shown here is derived from an EMBL/GenBank/DDBJ whole genome shotgun (WGS) entry which is preliminary data.</text>
</comment>
<dbReference type="SUPFAM" id="SSF58022">
    <property type="entry name" value="XRCC4, C-terminal oligomerization domain"/>
    <property type="match status" value="1"/>
</dbReference>
<evidence type="ECO:0008006" key="5">
    <source>
        <dbReference type="Google" id="ProtNLM"/>
    </source>
</evidence>
<dbReference type="Proteomes" id="UP000809789">
    <property type="component" value="Unassembled WGS sequence"/>
</dbReference>
<organism evidence="3 4">
    <name type="scientific">Elsinoe batatas</name>
    <dbReference type="NCBI Taxonomy" id="2601811"/>
    <lineage>
        <taxon>Eukaryota</taxon>
        <taxon>Fungi</taxon>
        <taxon>Dikarya</taxon>
        <taxon>Ascomycota</taxon>
        <taxon>Pezizomycotina</taxon>
        <taxon>Dothideomycetes</taxon>
        <taxon>Dothideomycetidae</taxon>
        <taxon>Myriangiales</taxon>
        <taxon>Elsinoaceae</taxon>
        <taxon>Elsinoe</taxon>
    </lineage>
</organism>
<evidence type="ECO:0000313" key="3">
    <source>
        <dbReference type="EMBL" id="KAG8627171.1"/>
    </source>
</evidence>
<feature type="coiled-coil region" evidence="1">
    <location>
        <begin position="143"/>
        <end position="184"/>
    </location>
</feature>
<keyword evidence="4" id="KW-1185">Reference proteome</keyword>
<dbReference type="PANTHER" id="PTHR42067:SF1">
    <property type="entry name" value="MITOTIC APPARATUS PROTEIN P62"/>
    <property type="match status" value="1"/>
</dbReference>